<feature type="region of interest" description="Disordered" evidence="1">
    <location>
        <begin position="60"/>
        <end position="115"/>
    </location>
</feature>
<feature type="compositionally biased region" description="Basic residues" evidence="1">
    <location>
        <begin position="60"/>
        <end position="69"/>
    </location>
</feature>
<sequence>MPEEGGKFRELDKLKSKSVNQQKRAAKASKASFIIVEEQGIEKTLYFFCEECLVNIKKKNKKRGQKEKKRKENLAKKVENHEKRIQTLEKEQRRAEETTETEQIQKKISITFSRN</sequence>
<name>A0A9N9JNS9_9GLOM</name>
<accession>A0A9N9JNS9</accession>
<evidence type="ECO:0000313" key="3">
    <source>
        <dbReference type="Proteomes" id="UP000789759"/>
    </source>
</evidence>
<evidence type="ECO:0000256" key="1">
    <source>
        <dbReference type="SAM" id="MobiDB-lite"/>
    </source>
</evidence>
<dbReference type="Proteomes" id="UP000789759">
    <property type="component" value="Unassembled WGS sequence"/>
</dbReference>
<feature type="compositionally biased region" description="Basic and acidic residues" evidence="1">
    <location>
        <begin position="70"/>
        <end position="97"/>
    </location>
</feature>
<feature type="compositionally biased region" description="Basic and acidic residues" evidence="1">
    <location>
        <begin position="1"/>
        <end position="15"/>
    </location>
</feature>
<dbReference type="AlphaFoldDB" id="A0A9N9JNS9"/>
<reference evidence="2" key="1">
    <citation type="submission" date="2021-06" db="EMBL/GenBank/DDBJ databases">
        <authorList>
            <person name="Kallberg Y."/>
            <person name="Tangrot J."/>
            <person name="Rosling A."/>
        </authorList>
    </citation>
    <scope>NUCLEOTIDE SEQUENCE</scope>
    <source>
        <strain evidence="2">FL966</strain>
    </source>
</reference>
<dbReference type="EMBL" id="CAJVQA010026439">
    <property type="protein sequence ID" value="CAG8789085.1"/>
    <property type="molecule type" value="Genomic_DNA"/>
</dbReference>
<feature type="region of interest" description="Disordered" evidence="1">
    <location>
        <begin position="1"/>
        <end position="28"/>
    </location>
</feature>
<evidence type="ECO:0000313" key="2">
    <source>
        <dbReference type="EMBL" id="CAG8789085.1"/>
    </source>
</evidence>
<gene>
    <name evidence="2" type="ORF">CPELLU_LOCUS16880</name>
</gene>
<comment type="caution">
    <text evidence="2">The sequence shown here is derived from an EMBL/GenBank/DDBJ whole genome shotgun (WGS) entry which is preliminary data.</text>
</comment>
<keyword evidence="3" id="KW-1185">Reference proteome</keyword>
<protein>
    <submittedName>
        <fullName evidence="2">4458_t:CDS:1</fullName>
    </submittedName>
</protein>
<organism evidence="2 3">
    <name type="scientific">Cetraspora pellucida</name>
    <dbReference type="NCBI Taxonomy" id="1433469"/>
    <lineage>
        <taxon>Eukaryota</taxon>
        <taxon>Fungi</taxon>
        <taxon>Fungi incertae sedis</taxon>
        <taxon>Mucoromycota</taxon>
        <taxon>Glomeromycotina</taxon>
        <taxon>Glomeromycetes</taxon>
        <taxon>Diversisporales</taxon>
        <taxon>Gigasporaceae</taxon>
        <taxon>Cetraspora</taxon>
    </lineage>
</organism>
<proteinExistence type="predicted"/>